<evidence type="ECO:0000256" key="4">
    <source>
        <dbReference type="ARBA" id="ARBA00023163"/>
    </source>
</evidence>
<gene>
    <name evidence="6" type="ORF">SAMN02982985_04736</name>
</gene>
<dbReference type="Pfam" id="PF03466">
    <property type="entry name" value="LysR_substrate"/>
    <property type="match status" value="1"/>
</dbReference>
<accession>A0A1I4SFF9</accession>
<keyword evidence="7" id="KW-1185">Reference proteome</keyword>
<dbReference type="Pfam" id="PF00126">
    <property type="entry name" value="HTH_1"/>
    <property type="match status" value="1"/>
</dbReference>
<dbReference type="Gene3D" id="1.10.10.10">
    <property type="entry name" value="Winged helix-like DNA-binding domain superfamily/Winged helix DNA-binding domain"/>
    <property type="match status" value="1"/>
</dbReference>
<dbReference type="OrthoDB" id="8683153at2"/>
<dbReference type="SUPFAM" id="SSF53850">
    <property type="entry name" value="Periplasmic binding protein-like II"/>
    <property type="match status" value="1"/>
</dbReference>
<evidence type="ECO:0000259" key="5">
    <source>
        <dbReference type="PROSITE" id="PS50931"/>
    </source>
</evidence>
<keyword evidence="3" id="KW-0238">DNA-binding</keyword>
<reference evidence="6 7" key="1">
    <citation type="submission" date="2016-10" db="EMBL/GenBank/DDBJ databases">
        <authorList>
            <person name="de Groot N.N."/>
        </authorList>
    </citation>
    <scope>NUCLEOTIDE SEQUENCE [LARGE SCALE GENOMIC DNA]</scope>
    <source>
        <strain evidence="6 7">ATCC 43154</strain>
    </source>
</reference>
<dbReference type="SUPFAM" id="SSF46785">
    <property type="entry name" value="Winged helix' DNA-binding domain"/>
    <property type="match status" value="1"/>
</dbReference>
<dbReference type="InterPro" id="IPR000847">
    <property type="entry name" value="LysR_HTH_N"/>
</dbReference>
<evidence type="ECO:0000256" key="2">
    <source>
        <dbReference type="ARBA" id="ARBA00023015"/>
    </source>
</evidence>
<organism evidence="6 7">
    <name type="scientific">Rugamonas rubra</name>
    <dbReference type="NCBI Taxonomy" id="758825"/>
    <lineage>
        <taxon>Bacteria</taxon>
        <taxon>Pseudomonadati</taxon>
        <taxon>Pseudomonadota</taxon>
        <taxon>Betaproteobacteria</taxon>
        <taxon>Burkholderiales</taxon>
        <taxon>Oxalobacteraceae</taxon>
        <taxon>Telluria group</taxon>
        <taxon>Rugamonas</taxon>
    </lineage>
</organism>
<dbReference type="PANTHER" id="PTHR30537:SF26">
    <property type="entry name" value="GLYCINE CLEAVAGE SYSTEM TRANSCRIPTIONAL ACTIVATOR"/>
    <property type="match status" value="1"/>
</dbReference>
<comment type="similarity">
    <text evidence="1">Belongs to the LysR transcriptional regulatory family.</text>
</comment>
<evidence type="ECO:0000313" key="6">
    <source>
        <dbReference type="EMBL" id="SFM63033.1"/>
    </source>
</evidence>
<keyword evidence="4" id="KW-0804">Transcription</keyword>
<dbReference type="PANTHER" id="PTHR30537">
    <property type="entry name" value="HTH-TYPE TRANSCRIPTIONAL REGULATOR"/>
    <property type="match status" value="1"/>
</dbReference>
<dbReference type="AlphaFoldDB" id="A0A1I4SFF9"/>
<name>A0A1I4SFF9_9BURK</name>
<keyword evidence="2" id="KW-0805">Transcription regulation</keyword>
<dbReference type="GO" id="GO:0043565">
    <property type="term" value="F:sequence-specific DNA binding"/>
    <property type="evidence" value="ECO:0007669"/>
    <property type="project" value="TreeGrafter"/>
</dbReference>
<protein>
    <submittedName>
        <fullName evidence="6">LysR family transcriptional regulator, glycine cleavage system transcriptional activator</fullName>
    </submittedName>
</protein>
<dbReference type="InterPro" id="IPR036388">
    <property type="entry name" value="WH-like_DNA-bd_sf"/>
</dbReference>
<sequence>MKTESTPLRSLSGLIDFEAAARWSSIKLAAYELHKTPGAVSQQIKQLEMSLGFALFTRQTRQIKLTDKGQELALTVRGLLEVLHGKVAALRGGDEEWVLRISATHSFATKWLVPRLHRFTKLQPKYDLHVESSDQLTPLASSTDQACDIAIHYSRGALDAAPRLAEQWVVVYSPAVLPYTPSKQAVPVSIDTLDKFPLLYEGTTENWLLLLKKYKAVATLKGKHNFSRAFSHSGTLVQAAVAAQGVALAPYSIAHEDIVRGNLRVIPELFLPSPYAYHLRVGAGKHALQKVGHFSAWMQQEWQGMAATHEGMALAHGV</sequence>
<dbReference type="InterPro" id="IPR005119">
    <property type="entry name" value="LysR_subst-bd"/>
</dbReference>
<dbReference type="GO" id="GO:0003700">
    <property type="term" value="F:DNA-binding transcription factor activity"/>
    <property type="evidence" value="ECO:0007669"/>
    <property type="project" value="InterPro"/>
</dbReference>
<dbReference type="GO" id="GO:0006351">
    <property type="term" value="P:DNA-templated transcription"/>
    <property type="evidence" value="ECO:0007669"/>
    <property type="project" value="TreeGrafter"/>
</dbReference>
<dbReference type="Gene3D" id="3.40.190.10">
    <property type="entry name" value="Periplasmic binding protein-like II"/>
    <property type="match status" value="2"/>
</dbReference>
<proteinExistence type="inferred from homology"/>
<feature type="domain" description="HTH lysR-type" evidence="5">
    <location>
        <begin position="9"/>
        <end position="66"/>
    </location>
</feature>
<evidence type="ECO:0000256" key="1">
    <source>
        <dbReference type="ARBA" id="ARBA00009437"/>
    </source>
</evidence>
<evidence type="ECO:0000256" key="3">
    <source>
        <dbReference type="ARBA" id="ARBA00023125"/>
    </source>
</evidence>
<dbReference type="RefSeq" id="WP_093390175.1">
    <property type="nucleotide sequence ID" value="NZ_FOTW01000026.1"/>
</dbReference>
<dbReference type="InterPro" id="IPR058163">
    <property type="entry name" value="LysR-type_TF_proteobact-type"/>
</dbReference>
<dbReference type="STRING" id="758825.SAMN02982985_04736"/>
<dbReference type="InterPro" id="IPR036390">
    <property type="entry name" value="WH_DNA-bd_sf"/>
</dbReference>
<evidence type="ECO:0000313" key="7">
    <source>
        <dbReference type="Proteomes" id="UP000199470"/>
    </source>
</evidence>
<dbReference type="EMBL" id="FOTW01000026">
    <property type="protein sequence ID" value="SFM63033.1"/>
    <property type="molecule type" value="Genomic_DNA"/>
</dbReference>
<dbReference type="PROSITE" id="PS50931">
    <property type="entry name" value="HTH_LYSR"/>
    <property type="match status" value="1"/>
</dbReference>
<dbReference type="Proteomes" id="UP000199470">
    <property type="component" value="Unassembled WGS sequence"/>
</dbReference>